<dbReference type="HAMAP" id="MF_01185">
    <property type="entry name" value="FliW"/>
    <property type="match status" value="1"/>
</dbReference>
<dbReference type="InterPro" id="IPR024046">
    <property type="entry name" value="Flagellar_assmbl_FliW_dom_sf"/>
</dbReference>
<keyword evidence="1 4" id="KW-0963">Cytoplasm</keyword>
<comment type="similarity">
    <text evidence="4">Belongs to the FliW family.</text>
</comment>
<evidence type="ECO:0000256" key="4">
    <source>
        <dbReference type="HAMAP-Rule" id="MF_01185"/>
    </source>
</evidence>
<dbReference type="PANTHER" id="PTHR39190">
    <property type="entry name" value="FLAGELLAR ASSEMBLY FACTOR FLIW"/>
    <property type="match status" value="1"/>
</dbReference>
<evidence type="ECO:0000256" key="1">
    <source>
        <dbReference type="ARBA" id="ARBA00022490"/>
    </source>
</evidence>
<keyword evidence="5" id="KW-0966">Cell projection</keyword>
<dbReference type="GO" id="GO:0006417">
    <property type="term" value="P:regulation of translation"/>
    <property type="evidence" value="ECO:0007669"/>
    <property type="project" value="UniProtKB-KW"/>
</dbReference>
<dbReference type="Gene3D" id="2.30.290.10">
    <property type="entry name" value="BH3618-like"/>
    <property type="match status" value="1"/>
</dbReference>
<dbReference type="GO" id="GO:0044780">
    <property type="term" value="P:bacterial-type flagellum assembly"/>
    <property type="evidence" value="ECO:0007669"/>
    <property type="project" value="UniProtKB-UniRule"/>
</dbReference>
<name>A0A1X7KYC7_9BACL</name>
<keyword evidence="4" id="KW-0143">Chaperone</keyword>
<organism evidence="5 6">
    <name type="scientific">Paenibacillus aquistagni</name>
    <dbReference type="NCBI Taxonomy" id="1852522"/>
    <lineage>
        <taxon>Bacteria</taxon>
        <taxon>Bacillati</taxon>
        <taxon>Bacillota</taxon>
        <taxon>Bacilli</taxon>
        <taxon>Bacillales</taxon>
        <taxon>Paenibacillaceae</taxon>
        <taxon>Paenibacillus</taxon>
    </lineage>
</organism>
<evidence type="ECO:0000256" key="3">
    <source>
        <dbReference type="ARBA" id="ARBA00022845"/>
    </source>
</evidence>
<comment type="function">
    <text evidence="4">Acts as an anti-CsrA protein, binds CsrA and prevents it from repressing translation of its target genes, one of which is flagellin. Binds to flagellin and participates in the assembly of the flagellum.</text>
</comment>
<keyword evidence="2 4" id="KW-1005">Bacterial flagellum biogenesis</keyword>
<comment type="subunit">
    <text evidence="4">Interacts with translational regulator CsrA and flagellin(s).</text>
</comment>
<reference evidence="5 6" key="1">
    <citation type="submission" date="2017-04" db="EMBL/GenBank/DDBJ databases">
        <authorList>
            <person name="Afonso C.L."/>
            <person name="Miller P.J."/>
            <person name="Scott M.A."/>
            <person name="Spackman E."/>
            <person name="Goraichik I."/>
            <person name="Dimitrov K.M."/>
            <person name="Suarez D.L."/>
            <person name="Swayne D.E."/>
        </authorList>
    </citation>
    <scope>NUCLEOTIDE SEQUENCE [LARGE SCALE GENOMIC DNA]</scope>
    <source>
        <strain evidence="5 6">11</strain>
    </source>
</reference>
<dbReference type="PANTHER" id="PTHR39190:SF1">
    <property type="entry name" value="FLAGELLAR ASSEMBLY FACTOR FLIW"/>
    <property type="match status" value="1"/>
</dbReference>
<evidence type="ECO:0000256" key="2">
    <source>
        <dbReference type="ARBA" id="ARBA00022795"/>
    </source>
</evidence>
<dbReference type="RefSeq" id="WP_085494965.1">
    <property type="nucleotide sequence ID" value="NZ_FXAZ01000003.1"/>
</dbReference>
<dbReference type="Proteomes" id="UP000193834">
    <property type="component" value="Unassembled WGS sequence"/>
</dbReference>
<protein>
    <recommendedName>
        <fullName evidence="4">Flagellar assembly factor FliW</fullName>
    </recommendedName>
</protein>
<keyword evidence="3 4" id="KW-0810">Translation regulation</keyword>
<dbReference type="EMBL" id="FXAZ01000003">
    <property type="protein sequence ID" value="SMG46042.1"/>
    <property type="molecule type" value="Genomic_DNA"/>
</dbReference>
<dbReference type="GO" id="GO:0005737">
    <property type="term" value="C:cytoplasm"/>
    <property type="evidence" value="ECO:0007669"/>
    <property type="project" value="UniProtKB-SubCell"/>
</dbReference>
<dbReference type="AlphaFoldDB" id="A0A1X7KYC7"/>
<keyword evidence="5" id="KW-0282">Flagellum</keyword>
<comment type="subcellular location">
    <subcellularLocation>
        <location evidence="4">Cytoplasm</location>
    </subcellularLocation>
</comment>
<sequence>MIISSIYGELMPEPHQVYHFVKGMVGFQAVRDFALLPYEDTPFYILHGTEGQTSFILLPAEQVQHYSFEIDRSTAELLELTKPEDAVTLLVVNMDEGEISVNLRAPVLLHPASQKGCQYVIHDQSVPLRYVLNKGGDHAART</sequence>
<dbReference type="SUPFAM" id="SSF141457">
    <property type="entry name" value="BH3618-like"/>
    <property type="match status" value="1"/>
</dbReference>
<proteinExistence type="inferred from homology"/>
<evidence type="ECO:0000313" key="5">
    <source>
        <dbReference type="EMBL" id="SMG46042.1"/>
    </source>
</evidence>
<dbReference type="OrthoDB" id="9801235at2"/>
<dbReference type="InterPro" id="IPR003775">
    <property type="entry name" value="Flagellar_assembly_factor_FliW"/>
</dbReference>
<keyword evidence="5" id="KW-0969">Cilium</keyword>
<accession>A0A1X7KYC7</accession>
<dbReference type="Pfam" id="PF02623">
    <property type="entry name" value="FliW"/>
    <property type="match status" value="1"/>
</dbReference>
<dbReference type="STRING" id="1852522.SAMN06295960_2805"/>
<keyword evidence="6" id="KW-1185">Reference proteome</keyword>
<evidence type="ECO:0000313" key="6">
    <source>
        <dbReference type="Proteomes" id="UP000193834"/>
    </source>
</evidence>
<gene>
    <name evidence="4" type="primary">fliW</name>
    <name evidence="5" type="ORF">SAMN06295960_2805</name>
</gene>